<sequence length="42" mass="4471">MHGHPKGVKNEAFVLTVIGVEGVCFGAIYLFIAPKELDTGLV</sequence>
<dbReference type="STRING" id="63186.ZOBELLIA_4448"/>
<keyword evidence="1" id="KW-1133">Transmembrane helix</keyword>
<gene>
    <name evidence="2" type="ordered locus">zobellia_4448</name>
</gene>
<organism evidence="2 3">
    <name type="scientific">Zobellia galactanivorans (strain DSM 12802 / CCUG 47099 / CIP 106680 / NCIMB 13871 / Dsij)</name>
    <dbReference type="NCBI Taxonomy" id="63186"/>
    <lineage>
        <taxon>Bacteria</taxon>
        <taxon>Pseudomonadati</taxon>
        <taxon>Bacteroidota</taxon>
        <taxon>Flavobacteriia</taxon>
        <taxon>Flavobacteriales</taxon>
        <taxon>Flavobacteriaceae</taxon>
        <taxon>Zobellia</taxon>
    </lineage>
</organism>
<dbReference type="HOGENOM" id="CLU_3260213_0_0_10"/>
<reference evidence="3" key="1">
    <citation type="submission" date="2009-07" db="EMBL/GenBank/DDBJ databases">
        <title>Complete genome sequence of Zobellia galactanivorans Dsij.</title>
        <authorList>
            <consortium name="Genoscope - CEA"/>
        </authorList>
    </citation>
    <scope>NUCLEOTIDE SEQUENCE [LARGE SCALE GENOMIC DNA]</scope>
    <source>
        <strain evidence="3">DSM 12802 / CCUG 47099 / CIP 106680 / NCIMB 13871 / Dsij</strain>
    </source>
</reference>
<evidence type="ECO:0000256" key="1">
    <source>
        <dbReference type="SAM" id="Phobius"/>
    </source>
</evidence>
<evidence type="ECO:0000313" key="3">
    <source>
        <dbReference type="Proteomes" id="UP000008898"/>
    </source>
</evidence>
<dbReference type="KEGG" id="zga:ZOBELLIA_4448"/>
<keyword evidence="1" id="KW-0812">Transmembrane</keyword>
<dbReference type="EMBL" id="FP476056">
    <property type="protein sequence ID" value="CAZ98583.1"/>
    <property type="molecule type" value="Genomic_DNA"/>
</dbReference>
<dbReference type="AlphaFoldDB" id="G0L6Q4"/>
<reference evidence="2 3" key="2">
    <citation type="journal article" date="2012" name="Environ. Microbiol.">
        <title>Characterization of the first alginolytic operons in a marine bacterium: from their emergence in marine Flavobacteriia to their independent transfers to marine Proteobacteria and human gut Bacteroides.</title>
        <authorList>
            <person name="Thomas F."/>
            <person name="Barbeyron T."/>
            <person name="Tonon T."/>
            <person name="Genicot S."/>
            <person name="Czjzek M."/>
            <person name="Michel G."/>
        </authorList>
    </citation>
    <scope>NUCLEOTIDE SEQUENCE [LARGE SCALE GENOMIC DNA]</scope>
    <source>
        <strain evidence="3">DSM 12802 / CCUG 47099 / CIP 106680 / NCIMB 13871 / Dsij</strain>
    </source>
</reference>
<feature type="transmembrane region" description="Helical" evidence="1">
    <location>
        <begin position="12"/>
        <end position="32"/>
    </location>
</feature>
<evidence type="ECO:0000313" key="2">
    <source>
        <dbReference type="EMBL" id="CAZ98583.1"/>
    </source>
</evidence>
<proteinExistence type="predicted"/>
<protein>
    <submittedName>
        <fullName evidence="2">Uncharacterized protein</fullName>
    </submittedName>
</protein>
<accession>G0L6Q4</accession>
<keyword evidence="1" id="KW-0472">Membrane</keyword>
<name>G0L6Q4_ZOBGA</name>
<dbReference type="Proteomes" id="UP000008898">
    <property type="component" value="Chromosome"/>
</dbReference>
<keyword evidence="3" id="KW-1185">Reference proteome</keyword>